<evidence type="ECO:0000256" key="1">
    <source>
        <dbReference type="ARBA" id="ARBA00009370"/>
    </source>
</evidence>
<dbReference type="PANTHER" id="PTHR43390">
    <property type="entry name" value="SIGNAL PEPTIDASE I"/>
    <property type="match status" value="1"/>
</dbReference>
<evidence type="ECO:0000256" key="3">
    <source>
        <dbReference type="ARBA" id="ARBA00022670"/>
    </source>
</evidence>
<keyword evidence="6" id="KW-0472">Membrane</keyword>
<evidence type="ECO:0000256" key="4">
    <source>
        <dbReference type="ARBA" id="ARBA00022801"/>
    </source>
</evidence>
<dbReference type="Proteomes" id="UP000053176">
    <property type="component" value="Unassembled WGS sequence"/>
</dbReference>
<dbReference type="InterPro" id="IPR036286">
    <property type="entry name" value="LexA/Signal_pep-like_sf"/>
</dbReference>
<evidence type="ECO:0000256" key="2">
    <source>
        <dbReference type="ARBA" id="ARBA00019232"/>
    </source>
</evidence>
<dbReference type="PROSITE" id="PS00501">
    <property type="entry name" value="SPASE_I_1"/>
    <property type="match status" value="1"/>
</dbReference>
<proteinExistence type="inferred from homology"/>
<gene>
    <name evidence="8" type="ORF">AU467_32175</name>
</gene>
<evidence type="ECO:0000313" key="9">
    <source>
        <dbReference type="Proteomes" id="UP000053176"/>
    </source>
</evidence>
<keyword evidence="6" id="KW-0812">Transmembrane</keyword>
<keyword evidence="4" id="KW-0378">Hydrolase</keyword>
<dbReference type="EMBL" id="LPWA01000148">
    <property type="protein sequence ID" value="KUM23988.1"/>
    <property type="molecule type" value="Genomic_DNA"/>
</dbReference>
<feature type="transmembrane region" description="Helical" evidence="6">
    <location>
        <begin position="93"/>
        <end position="115"/>
    </location>
</feature>
<feature type="domain" description="Peptidase S26" evidence="7">
    <location>
        <begin position="102"/>
        <end position="181"/>
    </location>
</feature>
<dbReference type="GO" id="GO:0006465">
    <property type="term" value="P:signal peptide processing"/>
    <property type="evidence" value="ECO:0007669"/>
    <property type="project" value="InterPro"/>
</dbReference>
<reference evidence="8 9" key="1">
    <citation type="submission" date="2015-12" db="EMBL/GenBank/DDBJ databases">
        <title>Draft genome sequence of Mesorhizobium sp. UFLA 01-765, a multitolerant efficient symbiont and plant-growth promoting strain isolated from Zn-mining soil using Leucaena leucocephala as a trap plant.</title>
        <authorList>
            <person name="Rangel W.M."/>
            <person name="Thijs S."/>
            <person name="Longatti S.M."/>
            <person name="Moreira F.M."/>
            <person name="Weyens N."/>
            <person name="Vangronsveld J."/>
            <person name="Van Hamme J.D."/>
            <person name="Bottos E.M."/>
            <person name="Rineau F."/>
        </authorList>
    </citation>
    <scope>NUCLEOTIDE SEQUENCE [LARGE SCALE GENOMIC DNA]</scope>
    <source>
        <strain evidence="8 9">UFLA 01-765</strain>
    </source>
</reference>
<evidence type="ECO:0000259" key="7">
    <source>
        <dbReference type="Pfam" id="PF10502"/>
    </source>
</evidence>
<dbReference type="InterPro" id="IPR019533">
    <property type="entry name" value="Peptidase_S26"/>
</dbReference>
<comment type="similarity">
    <text evidence="1">Belongs to the peptidase S26 family.</text>
</comment>
<dbReference type="Pfam" id="PF10502">
    <property type="entry name" value="Peptidase_S26"/>
    <property type="match status" value="1"/>
</dbReference>
<dbReference type="InterPro" id="IPR019756">
    <property type="entry name" value="Pept_S26A_signal_pept_1_Ser-AS"/>
</dbReference>
<accession>A0A117N248</accession>
<evidence type="ECO:0000313" key="8">
    <source>
        <dbReference type="EMBL" id="KUM23988.1"/>
    </source>
</evidence>
<dbReference type="AlphaFoldDB" id="A0A117N248"/>
<feature type="transmembrane region" description="Helical" evidence="6">
    <location>
        <begin position="12"/>
        <end position="29"/>
    </location>
</feature>
<organism evidence="8 9">
    <name type="scientific">Rhizobium loti</name>
    <name type="common">Mesorhizobium loti</name>
    <dbReference type="NCBI Taxonomy" id="381"/>
    <lineage>
        <taxon>Bacteria</taxon>
        <taxon>Pseudomonadati</taxon>
        <taxon>Pseudomonadota</taxon>
        <taxon>Alphaproteobacteria</taxon>
        <taxon>Hyphomicrobiales</taxon>
        <taxon>Phyllobacteriaceae</taxon>
        <taxon>Mesorhizobium</taxon>
    </lineage>
</organism>
<evidence type="ECO:0000256" key="6">
    <source>
        <dbReference type="SAM" id="Phobius"/>
    </source>
</evidence>
<dbReference type="PANTHER" id="PTHR43390:SF1">
    <property type="entry name" value="CHLOROPLAST PROCESSING PEPTIDASE"/>
    <property type="match status" value="1"/>
</dbReference>
<dbReference type="GO" id="GO:0004252">
    <property type="term" value="F:serine-type endopeptidase activity"/>
    <property type="evidence" value="ECO:0007669"/>
    <property type="project" value="InterPro"/>
</dbReference>
<keyword evidence="3" id="KW-0645">Protease</keyword>
<dbReference type="GO" id="GO:0016020">
    <property type="term" value="C:membrane"/>
    <property type="evidence" value="ECO:0007669"/>
    <property type="project" value="InterPro"/>
</dbReference>
<comment type="caution">
    <text evidence="8">The sequence shown here is derived from an EMBL/GenBank/DDBJ whole genome shotgun (WGS) entry which is preliminary data.</text>
</comment>
<feature type="transmembrane region" description="Helical" evidence="6">
    <location>
        <begin position="35"/>
        <end position="54"/>
    </location>
</feature>
<feature type="transmembrane region" description="Helical" evidence="6">
    <location>
        <begin position="61"/>
        <end position="81"/>
    </location>
</feature>
<keyword evidence="6" id="KW-1133">Transmembrane helix</keyword>
<dbReference type="Gene3D" id="2.10.109.10">
    <property type="entry name" value="Umud Fragment, subunit A"/>
    <property type="match status" value="1"/>
</dbReference>
<protein>
    <recommendedName>
        <fullName evidence="2">Signal peptidase I</fullName>
    </recommendedName>
    <alternativeName>
        <fullName evidence="5">Leader peptidase I</fullName>
    </alternativeName>
</protein>
<dbReference type="CDD" id="cd06530">
    <property type="entry name" value="S26_SPase_I"/>
    <property type="match status" value="1"/>
</dbReference>
<dbReference type="SUPFAM" id="SSF51306">
    <property type="entry name" value="LexA/Signal peptidase"/>
    <property type="match status" value="1"/>
</dbReference>
<dbReference type="InterPro" id="IPR000223">
    <property type="entry name" value="Pept_S26A_signal_pept_1"/>
</dbReference>
<evidence type="ECO:0000256" key="5">
    <source>
        <dbReference type="ARBA" id="ARBA00029906"/>
    </source>
</evidence>
<name>A0A117N248_RHILI</name>
<sequence length="201" mass="21330">MSSESGSRSRWSTALVSVFGGPFGGFLWIGAGRLAIAWLIVACLAALAVCYVGFPVLPGTNLAWVADLAGLSLAVLSAAIVVPFTQRFKPDKWYAHGLSVLVLVLLTSYGAALTIRTFLFQPFSMPSGSMEPTLQVGDYFFASKSAYGYGRYSVPFGLLPVEGRVLARLPKRGDVVVFRPRSIPAPITSSASSACRGTGSR</sequence>